<evidence type="ECO:0000313" key="3">
    <source>
        <dbReference type="Proteomes" id="UP000499080"/>
    </source>
</evidence>
<dbReference type="Proteomes" id="UP000499080">
    <property type="component" value="Unassembled WGS sequence"/>
</dbReference>
<protein>
    <submittedName>
        <fullName evidence="2">Uncharacterized protein</fullName>
    </submittedName>
</protein>
<feature type="signal peptide" evidence="1">
    <location>
        <begin position="1"/>
        <end position="22"/>
    </location>
</feature>
<sequence length="130" mass="14789">MRTRNLLIWIDVIFWCCHLVVGLKVGVACSSWSPLRQYEDRTLGTFGSAPNILTTRQKEFPMSGGGYWIINITVRWWQYGTLQVQAQIGIAVNETEDELAKKATKEGPKFEIPAPKSHLKKLLKTATIQR</sequence>
<proteinExistence type="predicted"/>
<feature type="chain" id="PRO_5021496637" evidence="1">
    <location>
        <begin position="23"/>
        <end position="130"/>
    </location>
</feature>
<evidence type="ECO:0000256" key="1">
    <source>
        <dbReference type="SAM" id="SignalP"/>
    </source>
</evidence>
<keyword evidence="1" id="KW-0732">Signal</keyword>
<accession>A0A4Y2SJH0</accession>
<dbReference type="OrthoDB" id="411823at2759"/>
<dbReference type="EMBL" id="BGPR01022045">
    <property type="protein sequence ID" value="GBN87933.1"/>
    <property type="molecule type" value="Genomic_DNA"/>
</dbReference>
<comment type="caution">
    <text evidence="2">The sequence shown here is derived from an EMBL/GenBank/DDBJ whole genome shotgun (WGS) entry which is preliminary data.</text>
</comment>
<gene>
    <name evidence="2" type="ORF">AVEN_106858_1</name>
</gene>
<organism evidence="2 3">
    <name type="scientific">Araneus ventricosus</name>
    <name type="common">Orbweaver spider</name>
    <name type="synonym">Epeira ventricosa</name>
    <dbReference type="NCBI Taxonomy" id="182803"/>
    <lineage>
        <taxon>Eukaryota</taxon>
        <taxon>Metazoa</taxon>
        <taxon>Ecdysozoa</taxon>
        <taxon>Arthropoda</taxon>
        <taxon>Chelicerata</taxon>
        <taxon>Arachnida</taxon>
        <taxon>Araneae</taxon>
        <taxon>Araneomorphae</taxon>
        <taxon>Entelegynae</taxon>
        <taxon>Araneoidea</taxon>
        <taxon>Araneidae</taxon>
        <taxon>Araneus</taxon>
    </lineage>
</organism>
<reference evidence="2 3" key="1">
    <citation type="journal article" date="2019" name="Sci. Rep.">
        <title>Orb-weaving spider Araneus ventricosus genome elucidates the spidroin gene catalogue.</title>
        <authorList>
            <person name="Kono N."/>
            <person name="Nakamura H."/>
            <person name="Ohtoshi R."/>
            <person name="Moran D.A.P."/>
            <person name="Shinohara A."/>
            <person name="Yoshida Y."/>
            <person name="Fujiwara M."/>
            <person name="Mori M."/>
            <person name="Tomita M."/>
            <person name="Arakawa K."/>
        </authorList>
    </citation>
    <scope>NUCLEOTIDE SEQUENCE [LARGE SCALE GENOMIC DNA]</scope>
</reference>
<name>A0A4Y2SJH0_ARAVE</name>
<keyword evidence="3" id="KW-1185">Reference proteome</keyword>
<dbReference type="AlphaFoldDB" id="A0A4Y2SJH0"/>
<evidence type="ECO:0000313" key="2">
    <source>
        <dbReference type="EMBL" id="GBN87933.1"/>
    </source>
</evidence>